<gene>
    <name evidence="2" type="ORF">A3A16_03500</name>
</gene>
<dbReference type="Pfam" id="PF13365">
    <property type="entry name" value="Trypsin_2"/>
    <property type="match status" value="1"/>
</dbReference>
<evidence type="ECO:0000313" key="2">
    <source>
        <dbReference type="EMBL" id="OGY65471.1"/>
    </source>
</evidence>
<evidence type="ECO:0000313" key="3">
    <source>
        <dbReference type="Proteomes" id="UP000177942"/>
    </source>
</evidence>
<dbReference type="AlphaFoldDB" id="A0A1G1ZLQ4"/>
<dbReference type="InterPro" id="IPR009003">
    <property type="entry name" value="Peptidase_S1_PA"/>
</dbReference>
<evidence type="ECO:0008006" key="4">
    <source>
        <dbReference type="Google" id="ProtNLM"/>
    </source>
</evidence>
<organism evidence="2 3">
    <name type="scientific">Candidatus Harrisonbacteria bacterium RIFCSPLOWO2_01_FULL_44_18</name>
    <dbReference type="NCBI Taxonomy" id="1798407"/>
    <lineage>
        <taxon>Bacteria</taxon>
        <taxon>Candidatus Harrisoniibacteriota</taxon>
    </lineage>
</organism>
<proteinExistence type="predicted"/>
<dbReference type="Proteomes" id="UP000177942">
    <property type="component" value="Unassembled WGS sequence"/>
</dbReference>
<reference evidence="2 3" key="1">
    <citation type="journal article" date="2016" name="Nat. Commun.">
        <title>Thousands of microbial genomes shed light on interconnected biogeochemical processes in an aquifer system.</title>
        <authorList>
            <person name="Anantharaman K."/>
            <person name="Brown C.T."/>
            <person name="Hug L.A."/>
            <person name="Sharon I."/>
            <person name="Castelle C.J."/>
            <person name="Probst A.J."/>
            <person name="Thomas B.C."/>
            <person name="Singh A."/>
            <person name="Wilkins M.J."/>
            <person name="Karaoz U."/>
            <person name="Brodie E.L."/>
            <person name="Williams K.H."/>
            <person name="Hubbard S.S."/>
            <person name="Banfield J.F."/>
        </authorList>
    </citation>
    <scope>NUCLEOTIDE SEQUENCE [LARGE SCALE GENOMIC DNA]</scope>
</reference>
<dbReference type="SUPFAM" id="SSF50494">
    <property type="entry name" value="Trypsin-like serine proteases"/>
    <property type="match status" value="1"/>
</dbReference>
<evidence type="ECO:0000256" key="1">
    <source>
        <dbReference type="SAM" id="MobiDB-lite"/>
    </source>
</evidence>
<comment type="caution">
    <text evidence="2">The sequence shown here is derived from an EMBL/GenBank/DDBJ whole genome shotgun (WGS) entry which is preliminary data.</text>
</comment>
<dbReference type="EMBL" id="MHJJ01000009">
    <property type="protein sequence ID" value="OGY65471.1"/>
    <property type="molecule type" value="Genomic_DNA"/>
</dbReference>
<accession>A0A1G1ZLQ4</accession>
<sequence>MLLKTFRAITLLLFSAAVLLILNNIKNDFVVSVPPEIVASRKITEITEIVEISKKTTTAPAVSEEGIKTKQARPSAIFSPKPPPIPTIPLPTTSEAPVKTPSTPLKPIPTSPQLNENEIMAATVRIRCGKTFGSGFVLKKNEKWYALTAAHVIIDKIEARDFECDVIFPYYNPNFEYYQEAHYRVGKILSPTETEKNYKEKGFDLAVLEVLPLENKSEDARVFPAGYPFINYPLCSATNLTDKIVLWGYATNIGTTASPGSILSQFEGEIVQYGDIKGVLKERSNKFAGGYEYLADLNYTADSSIQHPAVLIMSNNNFSGASGGLVFDISKNCVIGVNIAVSIQDNQVFGLVINPNFGPIKEWLENTIGEISR</sequence>
<feature type="region of interest" description="Disordered" evidence="1">
    <location>
        <begin position="88"/>
        <end position="112"/>
    </location>
</feature>
<name>A0A1G1ZLQ4_9BACT</name>
<protein>
    <recommendedName>
        <fullName evidence="4">Peptidase S1 domain-containing protein</fullName>
    </recommendedName>
</protein>